<name>A0A126V659_9RHOB</name>
<protein>
    <submittedName>
        <fullName evidence="1">Uncharacterized protein</fullName>
    </submittedName>
</protein>
<geneLocation type="plasmid" evidence="1">
    <name>unnamed</name>
</geneLocation>
<keyword evidence="1" id="KW-0614">Plasmid</keyword>
<reference evidence="1 2" key="1">
    <citation type="submission" date="2016-02" db="EMBL/GenBank/DDBJ databases">
        <title>Complete genome sequence of Halocynthiibacter arcticus PAMC 20958t from arctic marine sediment.</title>
        <authorList>
            <person name="Lee Y.M."/>
            <person name="Baek K."/>
            <person name="Lee H.K."/>
            <person name="Shin S.C."/>
        </authorList>
    </citation>
    <scope>NUCLEOTIDE SEQUENCE [LARGE SCALE GENOMIC DNA]</scope>
    <source>
        <strain evidence="1">PAMC 20958</strain>
        <plasmid evidence="2">Plasmid</plasmid>
    </source>
</reference>
<evidence type="ECO:0000313" key="1">
    <source>
        <dbReference type="EMBL" id="AML53814.1"/>
    </source>
</evidence>
<accession>A0A126V659</accession>
<evidence type="ECO:0000313" key="2">
    <source>
        <dbReference type="Proteomes" id="UP000070371"/>
    </source>
</evidence>
<dbReference type="KEGG" id="hat:RC74_21415"/>
<gene>
    <name evidence="1" type="ORF">RC74_21415</name>
</gene>
<organism evidence="1 2">
    <name type="scientific">Falsihalocynthiibacter arcticus</name>
    <dbReference type="NCBI Taxonomy" id="1579316"/>
    <lineage>
        <taxon>Bacteria</taxon>
        <taxon>Pseudomonadati</taxon>
        <taxon>Pseudomonadota</taxon>
        <taxon>Alphaproteobacteria</taxon>
        <taxon>Rhodobacterales</taxon>
        <taxon>Roseobacteraceae</taxon>
        <taxon>Falsihalocynthiibacter</taxon>
    </lineage>
</organism>
<dbReference type="EMBL" id="CP014328">
    <property type="protein sequence ID" value="AML53814.1"/>
    <property type="molecule type" value="Genomic_DNA"/>
</dbReference>
<dbReference type="AlphaFoldDB" id="A0A126V659"/>
<sequence length="1113" mass="121936">MAKNSQDREYEITESLAAPQVTVLTALSGKKCTKIIRATGPQSYDNAKWFQAEKILLNDFAALTNLLTGLETQTNKMVVTGGVTKPYENADRIYRRKNSRSDAPASLEDNGSRVAHFDIDEFDIPAGFGWHDSTALADVIWRSVVARLPALEGVSVHWQASSSAGTTRAEGLAKFHFWILLDKPLFEAQRRALYNRVGSDPQLACPIQPNYTAAPIIIDCTDPLIGVPRSGTFLGIRDFAPVNEFGLTEAAIRPANLDSAPSIKCDIYPAPTLSNSFTNTSGGVQKLTDACNRIRKADLRNVEINKQAYYIAGLVSAGSLSLDAAKNALLEAAAATGHGRYREAVENGFESGLKAPIFMRKSSPKPNVIEPYFPRANLDRNDAIGKHRSTVNSWVDLAVDFARNAKSELSSAPAPRWMLAGAQGVGKSSGLTGRNGAPGGLHKATGLVSAMFLPNHAKCEEAAAEYARNSPKGSPECLVVRGRNRLNPDGTAGEKMCLIPDVATKVAKMGLTVRSTLCLKCPLRNECGYMLQERQVENLVSKPEGLVLFAPPQYAFLPLPAEVKPELAVFDERPSDFAVEDISLSFQDLEASFQFGGLPYRASEKTLTEAAVDAHEIAQNTLQPLLRNFALAMQSDSSTALDQLRKSGVDLEIVDKALKNLHFFYAGRVVSSLGDSLKDLNLSGQRGRPASKLLMAQLLQSNPPRVDKIKTFLEVLRDELSGTHATPISIVQESADIQDAESSQAPGIKILRIRPLLHGVNAPFLYLDGTGDEEIAKAMFGSDLIIHHYPVERNAVVTQVVGCQFSRQYVCGEGRGGKPAYGDIAQKSCDLREHLDTVLKGHDTAAVFATKKIIQKLGLEGSPRAGHFGALRGLNRWEDYDSVIIIGREQPPLSAVELIARAYALKTNASFMSAPAIWEWRGIRIEDGAVPVRVLSHPDPWVKRILYQIREAEAEQAIDRIRLIHNTELKQVFLLSEMALDITVDRVVHWDDFKRGGSRIECAARKYNVIPLEGREAARLLPDIWNNHETANSDLAPLRLTSGMVYNNSLYTNSDTKELCRVKYKRSVSKPERARTREAIVCGPAEIAQSVLEKVTGKLDGFEIVACDKIPEN</sequence>
<dbReference type="Proteomes" id="UP000070371">
    <property type="component" value="Plasmid unnamed"/>
</dbReference>
<proteinExistence type="predicted"/>
<keyword evidence="2" id="KW-1185">Reference proteome</keyword>